<evidence type="ECO:0000256" key="3">
    <source>
        <dbReference type="ARBA" id="ARBA00022723"/>
    </source>
</evidence>
<keyword evidence="3" id="KW-0479">Metal-binding</keyword>
<comment type="catalytic activity">
    <reaction evidence="8">
        <text>an (R)-2-hydroxy-long-chain-fatty acyl-CoA = a long-chain fatty aldehyde + formyl-CoA</text>
        <dbReference type="Rhea" id="RHEA:67444"/>
        <dbReference type="ChEBI" id="CHEBI:17176"/>
        <dbReference type="ChEBI" id="CHEBI:57376"/>
        <dbReference type="ChEBI" id="CHEBI:170012"/>
        <dbReference type="EC" id="4.1.2.63"/>
    </reaction>
    <physiologicalReaction direction="left-to-right" evidence="8">
        <dbReference type="Rhea" id="RHEA:67445"/>
    </physiologicalReaction>
</comment>
<keyword evidence="5 10" id="KW-0786">Thiamine pyrophosphate</keyword>
<dbReference type="Gene3D" id="3.40.50.970">
    <property type="match status" value="2"/>
</dbReference>
<organism evidence="14 15">
    <name type="scientific">Smittium mucronatum</name>
    <dbReference type="NCBI Taxonomy" id="133383"/>
    <lineage>
        <taxon>Eukaryota</taxon>
        <taxon>Fungi</taxon>
        <taxon>Fungi incertae sedis</taxon>
        <taxon>Zoopagomycota</taxon>
        <taxon>Kickxellomycotina</taxon>
        <taxon>Harpellomycetes</taxon>
        <taxon>Harpellales</taxon>
        <taxon>Legeriomycetaceae</taxon>
        <taxon>Smittium</taxon>
    </lineage>
</organism>
<evidence type="ECO:0000256" key="7">
    <source>
        <dbReference type="ARBA" id="ARBA00044451"/>
    </source>
</evidence>
<dbReference type="FunFam" id="3.40.50.970:FF:000007">
    <property type="entry name" value="Acetolactate synthase"/>
    <property type="match status" value="1"/>
</dbReference>
<dbReference type="GO" id="GO:0001561">
    <property type="term" value="P:fatty acid alpha-oxidation"/>
    <property type="evidence" value="ECO:0007669"/>
    <property type="project" value="TreeGrafter"/>
</dbReference>
<dbReference type="EC" id="4.1.2.63" evidence="9"/>
<reference evidence="14 15" key="1">
    <citation type="journal article" date="2016" name="Mol. Biol. Evol.">
        <title>Genome-Wide Survey of Gut Fungi (Harpellales) Reveals the First Horizontally Transferred Ubiquitin Gene from a Mosquito Host.</title>
        <authorList>
            <person name="Wang Y."/>
            <person name="White M.M."/>
            <person name="Kvist S."/>
            <person name="Moncalvo J.M."/>
        </authorList>
    </citation>
    <scope>NUCLEOTIDE SEQUENCE [LARGE SCALE GENOMIC DNA]</scope>
    <source>
        <strain evidence="14 15">ALG-7-W6</strain>
    </source>
</reference>
<dbReference type="GO" id="GO:0000287">
    <property type="term" value="F:magnesium ion binding"/>
    <property type="evidence" value="ECO:0007669"/>
    <property type="project" value="InterPro"/>
</dbReference>
<dbReference type="GO" id="GO:0005777">
    <property type="term" value="C:peroxisome"/>
    <property type="evidence" value="ECO:0007669"/>
    <property type="project" value="TreeGrafter"/>
</dbReference>
<dbReference type="Gene3D" id="3.40.50.1220">
    <property type="entry name" value="TPP-binding domain"/>
    <property type="match status" value="1"/>
</dbReference>
<dbReference type="InterPro" id="IPR012001">
    <property type="entry name" value="Thiamin_PyroP_enz_TPP-bd_dom"/>
</dbReference>
<dbReference type="CDD" id="cd07035">
    <property type="entry name" value="TPP_PYR_POX_like"/>
    <property type="match status" value="1"/>
</dbReference>
<evidence type="ECO:0000256" key="4">
    <source>
        <dbReference type="ARBA" id="ARBA00022842"/>
    </source>
</evidence>
<keyword evidence="15" id="KW-1185">Reference proteome</keyword>
<evidence type="ECO:0000313" key="15">
    <source>
        <dbReference type="Proteomes" id="UP000187455"/>
    </source>
</evidence>
<dbReference type="AlphaFoldDB" id="A0A1R0GU20"/>
<dbReference type="GO" id="GO:0106359">
    <property type="term" value="F:2-hydroxyacyl-CoA lyase activity"/>
    <property type="evidence" value="ECO:0007669"/>
    <property type="project" value="UniProtKB-EC"/>
</dbReference>
<dbReference type="STRING" id="133383.A0A1R0GU20"/>
<accession>A0A1R0GU20</accession>
<sequence length="567" mass="60497">MADSTSSPSTITGAQYIARALKSQGVTVVFGLVGTPVVEISDAMISEGIRFISFRHEQSASYAASAWGYLTGEPGVCLVVSGPGAVNGGGVFNSFINNWPTVFIAGSCESHLVGLGAFQELDQVALNKPYTKYSARPNDMSQIGKVVQTAFNVAVAGKPGPVYIDFPADYIKGKLNSNSAPVFPKFSVNYTSPTPQSISKAAHALLSAKSPLIVIGKGAAISRTEDQILKLVELLQCPFLPTPMGKGVVSDSNTLNVSAARSLALGSADVVLVLGARLNWILHFGKKFNPNATIIQADVDPSEINRSIDIDIPLVGHLEVTVQQLVDSVISQKPSIENYQPPAEFLSKLSAKISANTLSIQKKFESTDLPMSYYSAFNVLRKLIPDDSTFISEGANTMDIARSVFEFKHPRKRLDAGTAGTMGIGLGYAISSHIAYNPQPNPTSAPTIAVVGDSAFGFSAIDIETAVRNDLFLIFVVINNNGIYFGLDQPTFSKLNSNHSLPATALIPDLAYHDLGKSLGADGYLVTTPESLHEAFTSALKNRKTAVINCLINPGSMSKIEFSWQKV</sequence>
<feature type="domain" description="Thiamine pyrophosphate enzyme TPP-binding" evidence="12">
    <location>
        <begin position="394"/>
        <end position="550"/>
    </location>
</feature>
<dbReference type="PANTHER" id="PTHR43710:SF2">
    <property type="entry name" value="2-HYDROXYACYL-COA LYASE 1"/>
    <property type="match status" value="1"/>
</dbReference>
<comment type="cofactor">
    <cofactor evidence="1">
        <name>thiamine diphosphate</name>
        <dbReference type="ChEBI" id="CHEBI:58937"/>
    </cofactor>
</comment>
<dbReference type="Pfam" id="PF02776">
    <property type="entry name" value="TPP_enzyme_N"/>
    <property type="match status" value="1"/>
</dbReference>
<evidence type="ECO:0000256" key="2">
    <source>
        <dbReference type="ARBA" id="ARBA00007812"/>
    </source>
</evidence>
<dbReference type="SUPFAM" id="SSF52467">
    <property type="entry name" value="DHS-like NAD/FAD-binding domain"/>
    <property type="match status" value="1"/>
</dbReference>
<name>A0A1R0GU20_9FUNG</name>
<dbReference type="EMBL" id="LSSL01003514">
    <property type="protein sequence ID" value="OLY80394.1"/>
    <property type="molecule type" value="Genomic_DNA"/>
</dbReference>
<feature type="domain" description="Thiamine pyrophosphate enzyme N-terminal TPP-binding" evidence="13">
    <location>
        <begin position="12"/>
        <end position="126"/>
    </location>
</feature>
<dbReference type="Pfam" id="PF02775">
    <property type="entry name" value="TPP_enzyme_C"/>
    <property type="match status" value="1"/>
</dbReference>
<comment type="catalytic activity">
    <reaction evidence="7">
        <text>a 2-hydroxy-3-methyl fatty acyl-CoA = a 2-methyl-branched fatty aldehyde + formyl-CoA</text>
        <dbReference type="Rhea" id="RHEA:25375"/>
        <dbReference type="ChEBI" id="CHEBI:49188"/>
        <dbReference type="ChEBI" id="CHEBI:57376"/>
        <dbReference type="ChEBI" id="CHEBI:58783"/>
        <dbReference type="EC" id="4.1.2.63"/>
    </reaction>
    <physiologicalReaction direction="left-to-right" evidence="7">
        <dbReference type="Rhea" id="RHEA:25376"/>
    </physiologicalReaction>
</comment>
<evidence type="ECO:0000256" key="6">
    <source>
        <dbReference type="ARBA" id="ARBA00023239"/>
    </source>
</evidence>
<dbReference type="InterPro" id="IPR011766">
    <property type="entry name" value="TPP_enzyme_TPP-bd"/>
</dbReference>
<gene>
    <name evidence="14" type="ORF">AYI68_g5508</name>
</gene>
<dbReference type="InterPro" id="IPR029035">
    <property type="entry name" value="DHS-like_NAD/FAD-binding_dom"/>
</dbReference>
<dbReference type="InterPro" id="IPR045025">
    <property type="entry name" value="HACL1-like"/>
</dbReference>
<dbReference type="CDD" id="cd02004">
    <property type="entry name" value="TPP_BZL_OCoD_HPCL"/>
    <property type="match status" value="1"/>
</dbReference>
<keyword evidence="4" id="KW-0460">Magnesium</keyword>
<comment type="similarity">
    <text evidence="2 10">Belongs to the TPP enzyme family.</text>
</comment>
<evidence type="ECO:0000259" key="11">
    <source>
        <dbReference type="Pfam" id="PF00205"/>
    </source>
</evidence>
<dbReference type="Pfam" id="PF00205">
    <property type="entry name" value="TPP_enzyme_M"/>
    <property type="match status" value="1"/>
</dbReference>
<dbReference type="Proteomes" id="UP000187455">
    <property type="component" value="Unassembled WGS sequence"/>
</dbReference>
<comment type="caution">
    <text evidence="14">The sequence shown here is derived from an EMBL/GenBank/DDBJ whole genome shotgun (WGS) entry which is preliminary data.</text>
</comment>
<proteinExistence type="inferred from homology"/>
<evidence type="ECO:0000313" key="14">
    <source>
        <dbReference type="EMBL" id="OLY80394.1"/>
    </source>
</evidence>
<dbReference type="PANTHER" id="PTHR43710">
    <property type="entry name" value="2-HYDROXYACYL-COA LYASE"/>
    <property type="match status" value="1"/>
</dbReference>
<evidence type="ECO:0000256" key="8">
    <source>
        <dbReference type="ARBA" id="ARBA00044454"/>
    </source>
</evidence>
<dbReference type="SUPFAM" id="SSF52518">
    <property type="entry name" value="Thiamin diphosphate-binding fold (THDP-binding)"/>
    <property type="match status" value="2"/>
</dbReference>
<keyword evidence="6 14" id="KW-0456">Lyase</keyword>
<evidence type="ECO:0000256" key="5">
    <source>
        <dbReference type="ARBA" id="ARBA00023052"/>
    </source>
</evidence>
<dbReference type="InterPro" id="IPR029061">
    <property type="entry name" value="THDP-binding"/>
</dbReference>
<dbReference type="InterPro" id="IPR012000">
    <property type="entry name" value="Thiamin_PyroP_enz_cen_dom"/>
</dbReference>
<protein>
    <recommendedName>
        <fullName evidence="9">2-hydroxyacyl-CoA lyase</fullName>
        <ecNumber evidence="9">4.1.2.63</ecNumber>
    </recommendedName>
</protein>
<evidence type="ECO:0000256" key="10">
    <source>
        <dbReference type="RuleBase" id="RU362132"/>
    </source>
</evidence>
<feature type="domain" description="Thiamine pyrophosphate enzyme central" evidence="11">
    <location>
        <begin position="198"/>
        <end position="325"/>
    </location>
</feature>
<dbReference type="OrthoDB" id="10006023at2759"/>
<evidence type="ECO:0000256" key="9">
    <source>
        <dbReference type="ARBA" id="ARBA00044518"/>
    </source>
</evidence>
<evidence type="ECO:0000256" key="1">
    <source>
        <dbReference type="ARBA" id="ARBA00001964"/>
    </source>
</evidence>
<dbReference type="GO" id="GO:0030976">
    <property type="term" value="F:thiamine pyrophosphate binding"/>
    <property type="evidence" value="ECO:0007669"/>
    <property type="project" value="InterPro"/>
</dbReference>
<evidence type="ECO:0000259" key="13">
    <source>
        <dbReference type="Pfam" id="PF02776"/>
    </source>
</evidence>
<evidence type="ECO:0000259" key="12">
    <source>
        <dbReference type="Pfam" id="PF02775"/>
    </source>
</evidence>